<feature type="domain" description="G-protein coupled receptors family 1 profile" evidence="11">
    <location>
        <begin position="36"/>
        <end position="298"/>
    </location>
</feature>
<evidence type="ECO:0000256" key="8">
    <source>
        <dbReference type="ARBA" id="ARBA00023180"/>
    </source>
</evidence>
<dbReference type="GO" id="GO:0005886">
    <property type="term" value="C:plasma membrane"/>
    <property type="evidence" value="ECO:0007669"/>
    <property type="project" value="UniProtKB-SubCell"/>
</dbReference>
<evidence type="ECO:0000313" key="12">
    <source>
        <dbReference type="Proteomes" id="UP000515156"/>
    </source>
</evidence>
<keyword evidence="12" id="KW-1185">Reference proteome</keyword>
<comment type="subcellular location">
    <subcellularLocation>
        <location evidence="1">Cell membrane</location>
        <topology evidence="1">Multi-pass membrane protein</topology>
    </subcellularLocation>
</comment>
<evidence type="ECO:0000256" key="4">
    <source>
        <dbReference type="ARBA" id="ARBA00022989"/>
    </source>
</evidence>
<dbReference type="AlphaFoldDB" id="A0A6P7WXT3"/>
<feature type="transmembrane region" description="Helical" evidence="10">
    <location>
        <begin position="193"/>
        <end position="216"/>
    </location>
</feature>
<keyword evidence="6 10" id="KW-0472">Membrane</keyword>
<evidence type="ECO:0000313" key="13">
    <source>
        <dbReference type="RefSeq" id="XP_030042724.1"/>
    </source>
</evidence>
<dbReference type="PROSITE" id="PS50262">
    <property type="entry name" value="G_PROTEIN_RECEP_F1_2"/>
    <property type="match status" value="1"/>
</dbReference>
<dbReference type="GO" id="GO:0004930">
    <property type="term" value="F:G protein-coupled receptor activity"/>
    <property type="evidence" value="ECO:0007669"/>
    <property type="project" value="UniProtKB-KW"/>
</dbReference>
<protein>
    <submittedName>
        <fullName evidence="13">Adenosine receptor A1-like</fullName>
    </submittedName>
</protein>
<dbReference type="InterPro" id="IPR000276">
    <property type="entry name" value="GPCR_Rhodpsn"/>
</dbReference>
<dbReference type="GeneID" id="115457450"/>
<keyword evidence="9" id="KW-0807">Transducer</keyword>
<dbReference type="GO" id="GO:0007189">
    <property type="term" value="P:adenylate cyclase-activating G protein-coupled receptor signaling pathway"/>
    <property type="evidence" value="ECO:0007669"/>
    <property type="project" value="TreeGrafter"/>
</dbReference>
<dbReference type="Proteomes" id="UP000515156">
    <property type="component" value="Chromosome 14"/>
</dbReference>
<organism evidence="12 13">
    <name type="scientific">Microcaecilia unicolor</name>
    <dbReference type="NCBI Taxonomy" id="1415580"/>
    <lineage>
        <taxon>Eukaryota</taxon>
        <taxon>Metazoa</taxon>
        <taxon>Chordata</taxon>
        <taxon>Craniata</taxon>
        <taxon>Vertebrata</taxon>
        <taxon>Euteleostomi</taxon>
        <taxon>Amphibia</taxon>
        <taxon>Gymnophiona</taxon>
        <taxon>Siphonopidae</taxon>
        <taxon>Microcaecilia</taxon>
    </lineage>
</organism>
<dbReference type="InParanoid" id="A0A6P7WXT3"/>
<dbReference type="GO" id="GO:0042311">
    <property type="term" value="P:vasodilation"/>
    <property type="evidence" value="ECO:0007669"/>
    <property type="project" value="TreeGrafter"/>
</dbReference>
<name>A0A6P7WXT3_9AMPH</name>
<sequence>MGEGGQERVVAVFFYRVLLGVSLPICLTLALFIILGNVFILRLLLRRSEKDGITLVMVSLVISDLGIGLFCFPMVMLSNSQIVLPFYPCLWLTCTSTCWLLVSSLHHMLIATDRWYKVTWPTRYASSMTRSRAAVHIATCWALAISFSFIPVLGYNNFDLLVLYANGSGLAWQESGHPLEVICQYLVVLNLNYLVYILFFICTLIPVLVISLLYLLMFLKLGLPCQSQVACEGIFQQKQRQITVNMVITVLVYALLKIPYCTLNCLFLYCPNCTVPYWTVPFASTLILCSAIFNPFIIFFSQKEGRSSLAQGARRRKDAVVGMVETACGVGRSGSKNGRGLVRTENERRNEGYREEEVIDPTIINNVVVPAREILPSLPQF</sequence>
<keyword evidence="3 10" id="KW-0812">Transmembrane</keyword>
<accession>A0A6P7WXT3</accession>
<dbReference type="Gene3D" id="1.20.1070.10">
    <property type="entry name" value="Rhodopsin 7-helix transmembrane proteins"/>
    <property type="match status" value="1"/>
</dbReference>
<dbReference type="SUPFAM" id="SSF81321">
    <property type="entry name" value="Family A G protein-coupled receptor-like"/>
    <property type="match status" value="1"/>
</dbReference>
<gene>
    <name evidence="13" type="primary">LOC115457450</name>
</gene>
<dbReference type="RefSeq" id="XP_030042724.1">
    <property type="nucleotide sequence ID" value="XM_030186864.1"/>
</dbReference>
<dbReference type="OrthoDB" id="10371884at2759"/>
<keyword evidence="7" id="KW-0675">Receptor</keyword>
<feature type="transmembrane region" description="Helical" evidence="10">
    <location>
        <begin position="133"/>
        <end position="154"/>
    </location>
</feature>
<evidence type="ECO:0000256" key="9">
    <source>
        <dbReference type="ARBA" id="ARBA00023224"/>
    </source>
</evidence>
<evidence type="ECO:0000256" key="7">
    <source>
        <dbReference type="ARBA" id="ARBA00023170"/>
    </source>
</evidence>
<evidence type="ECO:0000256" key="5">
    <source>
        <dbReference type="ARBA" id="ARBA00023040"/>
    </source>
</evidence>
<dbReference type="PANTHER" id="PTHR24246:SF18">
    <property type="entry name" value="ADENOSINE RECEPTOR A2B"/>
    <property type="match status" value="1"/>
</dbReference>
<proteinExistence type="predicted"/>
<dbReference type="KEGG" id="muo:115457450"/>
<dbReference type="PANTHER" id="PTHR24246">
    <property type="entry name" value="OLFACTORY RECEPTOR AND ADENOSINE RECEPTOR"/>
    <property type="match status" value="1"/>
</dbReference>
<feature type="transmembrane region" description="Helical" evidence="10">
    <location>
        <begin position="12"/>
        <end position="41"/>
    </location>
</feature>
<evidence type="ECO:0000259" key="11">
    <source>
        <dbReference type="PROSITE" id="PS50262"/>
    </source>
</evidence>
<feature type="transmembrane region" description="Helical" evidence="10">
    <location>
        <begin position="246"/>
        <end position="269"/>
    </location>
</feature>
<evidence type="ECO:0000256" key="6">
    <source>
        <dbReference type="ARBA" id="ARBA00023136"/>
    </source>
</evidence>
<dbReference type="Pfam" id="PF00001">
    <property type="entry name" value="7tm_1"/>
    <property type="match status" value="1"/>
</dbReference>
<dbReference type="InterPro" id="IPR017452">
    <property type="entry name" value="GPCR_Rhodpsn_7TM"/>
</dbReference>
<keyword evidence="4 10" id="KW-1133">Transmembrane helix</keyword>
<evidence type="ECO:0000256" key="1">
    <source>
        <dbReference type="ARBA" id="ARBA00004651"/>
    </source>
</evidence>
<keyword evidence="5" id="KW-0297">G-protein coupled receptor</keyword>
<evidence type="ECO:0000256" key="2">
    <source>
        <dbReference type="ARBA" id="ARBA00022475"/>
    </source>
</evidence>
<feature type="transmembrane region" description="Helical" evidence="10">
    <location>
        <begin position="275"/>
        <end position="300"/>
    </location>
</feature>
<feature type="transmembrane region" description="Helical" evidence="10">
    <location>
        <begin position="82"/>
        <end position="102"/>
    </location>
</feature>
<dbReference type="PRINTS" id="PR00237">
    <property type="entry name" value="GPCRRHODOPSN"/>
</dbReference>
<reference evidence="13" key="1">
    <citation type="submission" date="2025-08" db="UniProtKB">
        <authorList>
            <consortium name="RefSeq"/>
        </authorList>
    </citation>
    <scope>IDENTIFICATION</scope>
</reference>
<keyword evidence="2" id="KW-1003">Cell membrane</keyword>
<feature type="transmembrane region" description="Helical" evidence="10">
    <location>
        <begin position="53"/>
        <end position="76"/>
    </location>
</feature>
<evidence type="ECO:0000256" key="3">
    <source>
        <dbReference type="ARBA" id="ARBA00022692"/>
    </source>
</evidence>
<evidence type="ECO:0000256" key="10">
    <source>
        <dbReference type="SAM" id="Phobius"/>
    </source>
</evidence>
<keyword evidence="8" id="KW-0325">Glycoprotein</keyword>